<protein>
    <submittedName>
        <fullName evidence="1">Uncharacterized protein</fullName>
    </submittedName>
</protein>
<name>A0A7C2SD70_ARCFL</name>
<organism evidence="1">
    <name type="scientific">Archaeoglobus fulgidus</name>
    <dbReference type="NCBI Taxonomy" id="2234"/>
    <lineage>
        <taxon>Archaea</taxon>
        <taxon>Methanobacteriati</taxon>
        <taxon>Methanobacteriota</taxon>
        <taxon>Archaeoglobi</taxon>
        <taxon>Archaeoglobales</taxon>
        <taxon>Archaeoglobaceae</taxon>
        <taxon>Archaeoglobus</taxon>
    </lineage>
</organism>
<evidence type="ECO:0000313" key="1">
    <source>
        <dbReference type="EMBL" id="HET20907.1"/>
    </source>
</evidence>
<dbReference type="AlphaFoldDB" id="A0A7C2SD70"/>
<proteinExistence type="predicted"/>
<comment type="caution">
    <text evidence="1">The sequence shown here is derived from an EMBL/GenBank/DDBJ whole genome shotgun (WGS) entry which is preliminary data.</text>
</comment>
<dbReference type="EMBL" id="DSCQ01000025">
    <property type="protein sequence ID" value="HET20907.1"/>
    <property type="molecule type" value="Genomic_DNA"/>
</dbReference>
<gene>
    <name evidence="1" type="ORF">ENN70_02125</name>
</gene>
<reference evidence="1" key="1">
    <citation type="journal article" date="2020" name="mSystems">
        <title>Genome- and Community-Level Interaction Insights into Carbon Utilization and Element Cycling Functions of Hydrothermarchaeota in Hydrothermal Sediment.</title>
        <authorList>
            <person name="Zhou Z."/>
            <person name="Liu Y."/>
            <person name="Xu W."/>
            <person name="Pan J."/>
            <person name="Luo Z.H."/>
            <person name="Li M."/>
        </authorList>
    </citation>
    <scope>NUCLEOTIDE SEQUENCE [LARGE SCALE GENOMIC DNA]</scope>
    <source>
        <strain evidence="1">SpSt-12</strain>
    </source>
</reference>
<sequence>MEADEKKSKYIRLTLEGKILEDFLRIKEATGLVSDAEVIRFCIRFVHAACIEKGKTIDEAFRDAVSNYPH</sequence>
<accession>A0A7C2SD70</accession>